<comment type="caution">
    <text evidence="1">The sequence shown here is derived from an EMBL/GenBank/DDBJ whole genome shotgun (WGS) entry which is preliminary data.</text>
</comment>
<evidence type="ECO:0000313" key="2">
    <source>
        <dbReference type="Proteomes" id="UP000533080"/>
    </source>
</evidence>
<name>A0A7Y4IG64_MYXXA</name>
<dbReference type="Proteomes" id="UP000533080">
    <property type="component" value="Unassembled WGS sequence"/>
</dbReference>
<sequence length="220" mass="23937">MAVCSPGALEGPLGEMTMYAGYESSAGGGAAWELELRRLAASDDDMARGMFFQGTLDVVGFLGGEGAVARCKGVAGIWEINLLHMYPITRFLRMSSTAARLLAPQLDGFEGVLRRMGTQATVDFVASVFGRELMRAASGKPRLLLQSLGEAYLAAVTYGERYPLWTGETSARFIMRRDFMPAAYHEGVLHGVLEAVGAREVRVQGRQVGLLDSEYELSWK</sequence>
<dbReference type="EMBL" id="JABFNT010000015">
    <property type="protein sequence ID" value="NOJ78040.1"/>
    <property type="molecule type" value="Genomic_DNA"/>
</dbReference>
<dbReference type="Pfam" id="PF09536">
    <property type="entry name" value="DUF2378"/>
    <property type="match status" value="1"/>
</dbReference>
<reference evidence="1 2" key="1">
    <citation type="submission" date="2020-05" db="EMBL/GenBank/DDBJ databases">
        <authorList>
            <person name="Whitworth D."/>
        </authorList>
    </citation>
    <scope>NUCLEOTIDE SEQUENCE [LARGE SCALE GENOMIC DNA]</scope>
    <source>
        <strain evidence="1 2">AM005</strain>
    </source>
</reference>
<dbReference type="InterPro" id="IPR011751">
    <property type="entry name" value="Mxa_paralog_2265"/>
</dbReference>
<organism evidence="1 2">
    <name type="scientific">Myxococcus xanthus</name>
    <dbReference type="NCBI Taxonomy" id="34"/>
    <lineage>
        <taxon>Bacteria</taxon>
        <taxon>Pseudomonadati</taxon>
        <taxon>Myxococcota</taxon>
        <taxon>Myxococcia</taxon>
        <taxon>Myxococcales</taxon>
        <taxon>Cystobacterineae</taxon>
        <taxon>Myxococcaceae</taxon>
        <taxon>Myxococcus</taxon>
    </lineage>
</organism>
<protein>
    <submittedName>
        <fullName evidence="1">DUF2378 family protein</fullName>
    </submittedName>
</protein>
<accession>A0A7Y4IG64</accession>
<proteinExistence type="predicted"/>
<dbReference type="NCBIfam" id="TIGR02265">
    <property type="entry name" value="Mxa_TIGR02265"/>
    <property type="match status" value="1"/>
</dbReference>
<evidence type="ECO:0000313" key="1">
    <source>
        <dbReference type="EMBL" id="NOJ78040.1"/>
    </source>
</evidence>
<gene>
    <name evidence="1" type="ORF">HNV28_06740</name>
</gene>
<dbReference type="AlphaFoldDB" id="A0A7Y4IG64"/>